<feature type="compositionally biased region" description="Basic and acidic residues" evidence="1">
    <location>
        <begin position="1"/>
        <end position="14"/>
    </location>
</feature>
<gene>
    <name evidence="2" type="ORF">LARSCL_LOCUS17243</name>
</gene>
<feature type="region of interest" description="Disordered" evidence="1">
    <location>
        <begin position="1"/>
        <end position="66"/>
    </location>
</feature>
<organism evidence="2 3">
    <name type="scientific">Larinioides sclopetarius</name>
    <dbReference type="NCBI Taxonomy" id="280406"/>
    <lineage>
        <taxon>Eukaryota</taxon>
        <taxon>Metazoa</taxon>
        <taxon>Ecdysozoa</taxon>
        <taxon>Arthropoda</taxon>
        <taxon>Chelicerata</taxon>
        <taxon>Arachnida</taxon>
        <taxon>Araneae</taxon>
        <taxon>Araneomorphae</taxon>
        <taxon>Entelegynae</taxon>
        <taxon>Araneoidea</taxon>
        <taxon>Araneidae</taxon>
        <taxon>Larinioides</taxon>
    </lineage>
</organism>
<dbReference type="Proteomes" id="UP001497382">
    <property type="component" value="Unassembled WGS sequence"/>
</dbReference>
<feature type="compositionally biased region" description="Basic and acidic residues" evidence="1">
    <location>
        <begin position="26"/>
        <end position="44"/>
    </location>
</feature>
<accession>A0AAV2B781</accession>
<protein>
    <submittedName>
        <fullName evidence="2">Uncharacterized protein</fullName>
    </submittedName>
</protein>
<proteinExistence type="predicted"/>
<keyword evidence="3" id="KW-1185">Reference proteome</keyword>
<name>A0AAV2B781_9ARAC</name>
<evidence type="ECO:0000313" key="2">
    <source>
        <dbReference type="EMBL" id="CAL1291711.1"/>
    </source>
</evidence>
<evidence type="ECO:0000313" key="3">
    <source>
        <dbReference type="Proteomes" id="UP001497382"/>
    </source>
</evidence>
<dbReference type="AlphaFoldDB" id="A0AAV2B781"/>
<evidence type="ECO:0000256" key="1">
    <source>
        <dbReference type="SAM" id="MobiDB-lite"/>
    </source>
</evidence>
<reference evidence="2 3" key="1">
    <citation type="submission" date="2024-04" db="EMBL/GenBank/DDBJ databases">
        <authorList>
            <person name="Rising A."/>
            <person name="Reimegard J."/>
            <person name="Sonavane S."/>
            <person name="Akerstrom W."/>
            <person name="Nylinder S."/>
            <person name="Hedman E."/>
            <person name="Kallberg Y."/>
        </authorList>
    </citation>
    <scope>NUCLEOTIDE SEQUENCE [LARGE SCALE GENOMIC DNA]</scope>
</reference>
<dbReference type="EMBL" id="CAXIEN010000291">
    <property type="protein sequence ID" value="CAL1291711.1"/>
    <property type="molecule type" value="Genomic_DNA"/>
</dbReference>
<sequence>MKRKRNISEKESKKGQKSNTKAANKSGKEVKTRKTNDEVADKKKTAAKALKPKRNNASKRANGTNV</sequence>
<comment type="caution">
    <text evidence="2">The sequence shown here is derived from an EMBL/GenBank/DDBJ whole genome shotgun (WGS) entry which is preliminary data.</text>
</comment>